<organism evidence="19 20">
    <name type="scientific">Cymbomonas tetramitiformis</name>
    <dbReference type="NCBI Taxonomy" id="36881"/>
    <lineage>
        <taxon>Eukaryota</taxon>
        <taxon>Viridiplantae</taxon>
        <taxon>Chlorophyta</taxon>
        <taxon>Pyramimonadophyceae</taxon>
        <taxon>Pyramimonadales</taxon>
        <taxon>Pyramimonadaceae</taxon>
        <taxon>Cymbomonas</taxon>
    </lineage>
</organism>
<evidence type="ECO:0000256" key="1">
    <source>
        <dbReference type="ARBA" id="ARBA00004194"/>
    </source>
</evidence>
<dbReference type="PROSITE" id="PS00137">
    <property type="entry name" value="SUBTILASE_HIS"/>
    <property type="match status" value="1"/>
</dbReference>
<keyword evidence="4" id="KW-0812">Transmembrane</keyword>
<feature type="active site" description="Charge relay system" evidence="12">
    <location>
        <position position="324"/>
    </location>
</feature>
<dbReference type="Pfam" id="PF23090">
    <property type="entry name" value="MBTPS1_4th"/>
    <property type="match status" value="1"/>
</dbReference>
<dbReference type="PRINTS" id="PR00723">
    <property type="entry name" value="SUBTILISIN"/>
</dbReference>
<reference evidence="19 20" key="1">
    <citation type="journal article" date="2015" name="Genome Biol. Evol.">
        <title>Comparative Genomics of a Bacterivorous Green Alga Reveals Evolutionary Causalities and Consequences of Phago-Mixotrophic Mode of Nutrition.</title>
        <authorList>
            <person name="Burns J.A."/>
            <person name="Paasch A."/>
            <person name="Narechania A."/>
            <person name="Kim E."/>
        </authorList>
    </citation>
    <scope>NUCLEOTIDE SEQUENCE [LARGE SCALE GENOMIC DNA]</scope>
    <source>
        <strain evidence="19 20">PLY_AMNH</strain>
    </source>
</reference>
<comment type="caution">
    <text evidence="19">The sequence shown here is derived from an EMBL/GenBank/DDBJ whole genome shotgun (WGS) entry which is preliminary data.</text>
</comment>
<keyword evidence="10" id="KW-0472">Membrane</keyword>
<evidence type="ECO:0000256" key="13">
    <source>
        <dbReference type="SAM" id="MobiDB-lite"/>
    </source>
</evidence>
<dbReference type="InterPro" id="IPR015500">
    <property type="entry name" value="Peptidase_S8_subtilisin-rel"/>
</dbReference>
<dbReference type="PANTHER" id="PTHR43806">
    <property type="entry name" value="PEPTIDASE S8"/>
    <property type="match status" value="1"/>
</dbReference>
<dbReference type="EMBL" id="LGRX02010201">
    <property type="protein sequence ID" value="KAK3270782.1"/>
    <property type="molecule type" value="Genomic_DNA"/>
</dbReference>
<dbReference type="SUPFAM" id="SSF52743">
    <property type="entry name" value="Subtilisin-like"/>
    <property type="match status" value="1"/>
</dbReference>
<feature type="compositionally biased region" description="Basic residues" evidence="13">
    <location>
        <begin position="204"/>
        <end position="216"/>
    </location>
</feature>
<dbReference type="GO" id="GO:0000139">
    <property type="term" value="C:Golgi membrane"/>
    <property type="evidence" value="ECO:0007669"/>
    <property type="project" value="UniProtKB-SubCell"/>
</dbReference>
<dbReference type="PROSITE" id="PS51892">
    <property type="entry name" value="SUBTILASE"/>
    <property type="match status" value="1"/>
</dbReference>
<evidence type="ECO:0000256" key="12">
    <source>
        <dbReference type="PROSITE-ProRule" id="PRU01240"/>
    </source>
</evidence>
<feature type="active site" description="Charge relay system" evidence="12">
    <location>
        <position position="355"/>
    </location>
</feature>
<comment type="subcellular location">
    <subcellularLocation>
        <location evidence="1">Golgi apparatus membrane</location>
        <topology evidence="1">Single-pass membrane protein</topology>
    </subcellularLocation>
</comment>
<evidence type="ECO:0000256" key="7">
    <source>
        <dbReference type="ARBA" id="ARBA00022825"/>
    </source>
</evidence>
<dbReference type="Gene3D" id="3.40.50.200">
    <property type="entry name" value="Peptidase S8/S53 domain"/>
    <property type="match status" value="1"/>
</dbReference>
<dbReference type="InterPro" id="IPR057060">
    <property type="entry name" value="MBTPS1_3rd"/>
</dbReference>
<feature type="region of interest" description="Disordered" evidence="13">
    <location>
        <begin position="193"/>
        <end position="282"/>
    </location>
</feature>
<dbReference type="InterPro" id="IPR022398">
    <property type="entry name" value="Peptidase_S8_His-AS"/>
</dbReference>
<keyword evidence="8" id="KW-1133">Transmembrane helix</keyword>
<dbReference type="Pfam" id="PF23094">
    <property type="entry name" value="MBTPS1_3rd"/>
    <property type="match status" value="1"/>
</dbReference>
<evidence type="ECO:0000256" key="8">
    <source>
        <dbReference type="ARBA" id="ARBA00022989"/>
    </source>
</evidence>
<dbReference type="InterPro" id="IPR050131">
    <property type="entry name" value="Peptidase_S8_subtilisin-like"/>
</dbReference>
<evidence type="ECO:0000259" key="18">
    <source>
        <dbReference type="Pfam" id="PF23094"/>
    </source>
</evidence>
<evidence type="ECO:0000256" key="10">
    <source>
        <dbReference type="ARBA" id="ARBA00023136"/>
    </source>
</evidence>
<dbReference type="Proteomes" id="UP001190700">
    <property type="component" value="Unassembled WGS sequence"/>
</dbReference>
<feature type="region of interest" description="Disordered" evidence="13">
    <location>
        <begin position="1043"/>
        <end position="1197"/>
    </location>
</feature>
<dbReference type="InterPro" id="IPR000209">
    <property type="entry name" value="Peptidase_S8/S53_dom"/>
</dbReference>
<evidence type="ECO:0000259" key="17">
    <source>
        <dbReference type="Pfam" id="PF23090"/>
    </source>
</evidence>
<keyword evidence="7 12" id="KW-0720">Serine protease</keyword>
<dbReference type="InterPro" id="IPR055143">
    <property type="entry name" value="MBTP1_N"/>
</dbReference>
<dbReference type="Pfam" id="PF23001">
    <property type="entry name" value="MBTP1_N"/>
    <property type="match status" value="1"/>
</dbReference>
<feature type="domain" description="Peptidase S8/S53" evidence="15">
    <location>
        <begin position="315"/>
        <end position="567"/>
    </location>
</feature>
<evidence type="ECO:0000256" key="2">
    <source>
        <dbReference type="ARBA" id="ARBA00011073"/>
    </source>
</evidence>
<dbReference type="InterPro" id="IPR036852">
    <property type="entry name" value="Peptidase_S8/S53_dom_sf"/>
</dbReference>
<dbReference type="PANTHER" id="PTHR43806:SF7">
    <property type="entry name" value="MEMBRANE-BOUND TRANSCRIPTION FACTOR SITE-1 PROTEASE"/>
    <property type="match status" value="1"/>
</dbReference>
<feature type="domain" description="Membrane-bound transcription factor site-1 protease-like N-terminal" evidence="16">
    <location>
        <begin position="109"/>
        <end position="186"/>
    </location>
</feature>
<comment type="similarity">
    <text evidence="2 12">Belongs to the peptidase S8 family.</text>
</comment>
<keyword evidence="20" id="KW-1185">Reference proteome</keyword>
<name>A0AAE0L3S5_9CHLO</name>
<feature type="compositionally biased region" description="Basic and acidic residues" evidence="13">
    <location>
        <begin position="1147"/>
        <end position="1160"/>
    </location>
</feature>
<gene>
    <name evidence="19" type="ORF">CYMTET_20836</name>
</gene>
<keyword evidence="5 14" id="KW-0732">Signal</keyword>
<dbReference type="InterPro" id="IPR057032">
    <property type="entry name" value="MBTPS1_4th"/>
</dbReference>
<feature type="domain" description="MBTPS1 third" evidence="18">
    <location>
        <begin position="595"/>
        <end position="722"/>
    </location>
</feature>
<feature type="compositionally biased region" description="Low complexity" evidence="13">
    <location>
        <begin position="1052"/>
        <end position="1091"/>
    </location>
</feature>
<sequence>MRRYQIAILLAFSAGVLAGDDALTRKCLAAQPWGTVGVQDTCPNTFQRFDQKLEPKGDLGGSAAGDLPPDHEKGEQAEAAYAKEGASGVFSRTATGHEGEQGQYRMDGSEYIIRFKQYKMQDEHRQNLAAAFEESLPESVWEWVERNNPAKRYPTDFGVLRVDEAALKAVQAAVALIPWVKDLTTQQKIFRSLSSESDSDAKAQRAKGRKRGRKAGPRAGGGASGKSAERAEVHSGPSAPRVDADLPWSPAVEKPPGRLRTKPTIGLDGDDSSLGPDDFGNASEHSRRQLLYSAGSKSITDAFSASTIWKKGFTGQKVKMAVFDTGVRLDHPHFKNIEERSNWTHENTLNDGLGHGTFVAGVIASQGNECQGFAPDALIHTFRVFTNDQVSYTSWFLDAFNYAIATDMNVINLSIGGPDYLDHPFVEKVWELTANNIIMVSAIGNDGPLYGTLNNPADQMDVIGVGGIDYTDHMASFSSRGMSTWELPAGYGRTKPDIVTYGRDVIGSKIQGGCRSLSGTSVASPVVAGAVVLLASTVPAEGRWDLLNPAVMKQALVEGATVINGPHIHEQGMGKLNLINSYNILKAYKPRASTVPGKWDLTNCPYMWPYCKTPLYAGAMPVILNTTVVNGMGLTGWIEGEPEWVAGQYGKLMDVRFEYSSSLWPWTGFLALYLRVKKEGEFFSGVVQGTVKFTVVSPPARGETRQRRSIVELPLKLNVIPTPSRRNRLLWDNYHSVRYPPSYLPRDSLDVRQDILDWNGDHPHTNYHDMFNHLRDAGYFVEMLGSPFTCFDAKNYAAVLLVDSEEEFHMEEVEKLHRDIEQEGLGLIVFADWYNVESMVKMRFFDDNTRSWWTPATGGSNVPALNDLLSKFGIAFGDSVISGQYQLGRHRISYASGTNIIRFPAGGYLYSFQMTERAAGQKGRGGNSRNSPALGMYKPKGKHGAIVVHGDSNCLDSSHIQMTSNCFWVLVKMIEYANSGNLDHSVFASSGLLNSPEGSPSMNHPRRRTDVDFTETSRVLKHDPVCGPDTPVEFQTGADPQMSAALVESPPSKNSFTSSIFSWSTSSSESPLLEPNADAAAAPSRAAQPDSGLAAEEPVPTDAARQAQQPDSASKDPEPVLHLDKGQAGSDLSQARDAPGGAPADGEGDKGPGVDLRPHTVPETNQKAHAPAKEPQPLPRELIEQDGMGAAQHVPSV</sequence>
<evidence type="ECO:0000256" key="3">
    <source>
        <dbReference type="ARBA" id="ARBA00022670"/>
    </source>
</evidence>
<dbReference type="InterPro" id="IPR023828">
    <property type="entry name" value="Peptidase_S8_Ser-AS"/>
</dbReference>
<dbReference type="PROSITE" id="PS00138">
    <property type="entry name" value="SUBTILASE_SER"/>
    <property type="match status" value="1"/>
</dbReference>
<evidence type="ECO:0000256" key="14">
    <source>
        <dbReference type="SAM" id="SignalP"/>
    </source>
</evidence>
<dbReference type="GO" id="GO:0006508">
    <property type="term" value="P:proteolysis"/>
    <property type="evidence" value="ECO:0007669"/>
    <property type="project" value="UniProtKB-KW"/>
</dbReference>
<evidence type="ECO:0000256" key="5">
    <source>
        <dbReference type="ARBA" id="ARBA00022729"/>
    </source>
</evidence>
<evidence type="ECO:0000259" key="15">
    <source>
        <dbReference type="Pfam" id="PF00082"/>
    </source>
</evidence>
<dbReference type="GO" id="GO:0004252">
    <property type="term" value="F:serine-type endopeptidase activity"/>
    <property type="evidence" value="ECO:0007669"/>
    <property type="project" value="UniProtKB-UniRule"/>
</dbReference>
<dbReference type="Pfam" id="PF00082">
    <property type="entry name" value="Peptidase_S8"/>
    <property type="match status" value="1"/>
</dbReference>
<evidence type="ECO:0000256" key="4">
    <source>
        <dbReference type="ARBA" id="ARBA00022692"/>
    </source>
</evidence>
<feature type="region of interest" description="Disordered" evidence="13">
    <location>
        <begin position="52"/>
        <end position="80"/>
    </location>
</feature>
<protein>
    <submittedName>
        <fullName evidence="19">Membrane-bound transcription factor site-1 protease</fullName>
    </submittedName>
</protein>
<keyword evidence="11" id="KW-0325">Glycoprotein</keyword>
<keyword evidence="3 12" id="KW-0645">Protease</keyword>
<proteinExistence type="inferred from homology"/>
<feature type="chain" id="PRO_5041931948" evidence="14">
    <location>
        <begin position="19"/>
        <end position="1197"/>
    </location>
</feature>
<evidence type="ECO:0000313" key="20">
    <source>
        <dbReference type="Proteomes" id="UP001190700"/>
    </source>
</evidence>
<feature type="signal peptide" evidence="14">
    <location>
        <begin position="1"/>
        <end position="18"/>
    </location>
</feature>
<keyword evidence="6 12" id="KW-0378">Hydrolase</keyword>
<evidence type="ECO:0000259" key="16">
    <source>
        <dbReference type="Pfam" id="PF23001"/>
    </source>
</evidence>
<evidence type="ECO:0000256" key="9">
    <source>
        <dbReference type="ARBA" id="ARBA00023034"/>
    </source>
</evidence>
<dbReference type="CDD" id="cd07479">
    <property type="entry name" value="Peptidases_S8_SKI-1_like"/>
    <property type="match status" value="1"/>
</dbReference>
<evidence type="ECO:0000256" key="6">
    <source>
        <dbReference type="ARBA" id="ARBA00022801"/>
    </source>
</evidence>
<keyword evidence="9" id="KW-0333">Golgi apparatus</keyword>
<dbReference type="AlphaFoldDB" id="A0AAE0L3S5"/>
<evidence type="ECO:0000256" key="11">
    <source>
        <dbReference type="ARBA" id="ARBA00023180"/>
    </source>
</evidence>
<feature type="domain" description="MBTPS1 fourth" evidence="17">
    <location>
        <begin position="723"/>
        <end position="990"/>
    </location>
</feature>
<dbReference type="InterPro" id="IPR034185">
    <property type="entry name" value="Site-1_peptidase_cat_dom"/>
</dbReference>
<feature type="active site" description="Charge relay system" evidence="12">
    <location>
        <position position="521"/>
    </location>
</feature>
<feature type="compositionally biased region" description="Basic and acidic residues" evidence="13">
    <location>
        <begin position="1113"/>
        <end position="1125"/>
    </location>
</feature>
<accession>A0AAE0L3S5</accession>
<evidence type="ECO:0000313" key="19">
    <source>
        <dbReference type="EMBL" id="KAK3270782.1"/>
    </source>
</evidence>